<dbReference type="OrthoDB" id="2444761at2759"/>
<dbReference type="Proteomes" id="UP000789405">
    <property type="component" value="Unassembled WGS sequence"/>
</dbReference>
<gene>
    <name evidence="2" type="ORF">DERYTH_LOCUS1742</name>
</gene>
<feature type="region of interest" description="Disordered" evidence="1">
    <location>
        <begin position="1"/>
        <end position="31"/>
    </location>
</feature>
<dbReference type="EMBL" id="CAJVPY010000505">
    <property type="protein sequence ID" value="CAG8477131.1"/>
    <property type="molecule type" value="Genomic_DNA"/>
</dbReference>
<evidence type="ECO:0000313" key="3">
    <source>
        <dbReference type="Proteomes" id="UP000789405"/>
    </source>
</evidence>
<organism evidence="2 3">
    <name type="scientific">Dentiscutata erythropus</name>
    <dbReference type="NCBI Taxonomy" id="1348616"/>
    <lineage>
        <taxon>Eukaryota</taxon>
        <taxon>Fungi</taxon>
        <taxon>Fungi incertae sedis</taxon>
        <taxon>Mucoromycota</taxon>
        <taxon>Glomeromycotina</taxon>
        <taxon>Glomeromycetes</taxon>
        <taxon>Diversisporales</taxon>
        <taxon>Gigasporaceae</taxon>
        <taxon>Dentiscutata</taxon>
    </lineage>
</organism>
<sequence>MHMDKGKQKAQIPEIDESGDHDEDDADELFDELEYESEELEELESFSSDCISSDEESIVKKQKDTKIVEIESPAVCLAVMEEILTDKKVPTDEKPTIEEQLNKIIDDTNIEEKYKESVKELFKNNKNLFANGLEELGRTNLVKHVIKTQDAEPIKQPPYRLAPNEQDFMTHTIDEVINDLLAATPREVLITPPPYNERQTLNEKLLDEASPKEQTEYRKKVTKHYYTAAIRIYWLFEMYGIEQVYRTQKLILSDFATMKAADFRSLF</sequence>
<protein>
    <submittedName>
        <fullName evidence="2">6926_t:CDS:1</fullName>
    </submittedName>
</protein>
<dbReference type="AlphaFoldDB" id="A0A9N8W6X1"/>
<proteinExistence type="predicted"/>
<evidence type="ECO:0000313" key="2">
    <source>
        <dbReference type="EMBL" id="CAG8477131.1"/>
    </source>
</evidence>
<evidence type="ECO:0000256" key="1">
    <source>
        <dbReference type="SAM" id="MobiDB-lite"/>
    </source>
</evidence>
<keyword evidence="3" id="KW-1185">Reference proteome</keyword>
<feature type="compositionally biased region" description="Acidic residues" evidence="1">
    <location>
        <begin position="14"/>
        <end position="31"/>
    </location>
</feature>
<accession>A0A9N8W6X1</accession>
<name>A0A9N8W6X1_9GLOM</name>
<reference evidence="2" key="1">
    <citation type="submission" date="2021-06" db="EMBL/GenBank/DDBJ databases">
        <authorList>
            <person name="Kallberg Y."/>
            <person name="Tangrot J."/>
            <person name="Rosling A."/>
        </authorList>
    </citation>
    <scope>NUCLEOTIDE SEQUENCE</scope>
    <source>
        <strain evidence="2">MA453B</strain>
    </source>
</reference>
<comment type="caution">
    <text evidence="2">The sequence shown here is derived from an EMBL/GenBank/DDBJ whole genome shotgun (WGS) entry which is preliminary data.</text>
</comment>